<reference evidence="1 2" key="1">
    <citation type="journal article" date="2013" name="MBio">
        <title>Genome sequencing of the plant pathogen Taphrina deformans, the causal agent of peach leaf curl.</title>
        <authorList>
            <person name="Cisse O.H."/>
            <person name="Almeida J.M.G.C.F."/>
            <person name="Fonseca A."/>
            <person name="Kumar A.A."/>
            <person name="Salojaervi J."/>
            <person name="Overmyer K."/>
            <person name="Hauser P.M."/>
            <person name="Pagni M."/>
        </authorList>
    </citation>
    <scope>NUCLEOTIDE SEQUENCE [LARGE SCALE GENOMIC DNA]</scope>
    <source>
        <strain evidence="2">PYCC 5710 / ATCC 11124 / CBS 356.35 / IMI 108563 / JCM 9778 / NBRC 8474</strain>
    </source>
</reference>
<dbReference type="EMBL" id="CAHR02000043">
    <property type="protein sequence ID" value="CCG81535.1"/>
    <property type="molecule type" value="Genomic_DNA"/>
</dbReference>
<evidence type="ECO:0000313" key="2">
    <source>
        <dbReference type="Proteomes" id="UP000013776"/>
    </source>
</evidence>
<organism evidence="1 2">
    <name type="scientific">Taphrina deformans (strain PYCC 5710 / ATCC 11124 / CBS 356.35 / IMI 108563 / JCM 9778 / NBRC 8474)</name>
    <name type="common">Peach leaf curl fungus</name>
    <name type="synonym">Lalaria deformans</name>
    <dbReference type="NCBI Taxonomy" id="1097556"/>
    <lineage>
        <taxon>Eukaryota</taxon>
        <taxon>Fungi</taxon>
        <taxon>Dikarya</taxon>
        <taxon>Ascomycota</taxon>
        <taxon>Taphrinomycotina</taxon>
        <taxon>Taphrinomycetes</taxon>
        <taxon>Taphrinales</taxon>
        <taxon>Taphrinaceae</taxon>
        <taxon>Taphrina</taxon>
    </lineage>
</organism>
<name>R4X7X1_TAPDE</name>
<comment type="caution">
    <text evidence="1">The sequence shown here is derived from an EMBL/GenBank/DDBJ whole genome shotgun (WGS) entry which is preliminary data.</text>
</comment>
<proteinExistence type="predicted"/>
<protein>
    <submittedName>
        <fullName evidence="1">Uncharacterized protein</fullName>
    </submittedName>
</protein>
<dbReference type="AlphaFoldDB" id="R4X7X1"/>
<keyword evidence="2" id="KW-1185">Reference proteome</keyword>
<gene>
    <name evidence="1" type="ORF">TAPDE_001377</name>
</gene>
<dbReference type="Proteomes" id="UP000013776">
    <property type="component" value="Unassembled WGS sequence"/>
</dbReference>
<dbReference type="VEuPathDB" id="FungiDB:TAPDE_001377"/>
<evidence type="ECO:0000313" key="1">
    <source>
        <dbReference type="EMBL" id="CCG81535.1"/>
    </source>
</evidence>
<sequence>MNDTLTKNPQWISSRDRGHMTLTSANAYDQATASKLSRINESREAKKKAKLLLRDAKEAERLKTLASTTLVHEGITYRFNRKANLLLRVTLDNTLTQPTPQRTFIHGVEFLKSPKSDNLFRKTTIKLNKTNKTTEKSALKYCKYYTRSGLCHSWRKAVTTNTM</sequence>
<dbReference type="OrthoDB" id="410307at2759"/>
<accession>R4X7X1</accession>